<feature type="transmembrane region" description="Helical" evidence="9">
    <location>
        <begin position="348"/>
        <end position="367"/>
    </location>
</feature>
<evidence type="ECO:0000256" key="9">
    <source>
        <dbReference type="RuleBase" id="RU362122"/>
    </source>
</evidence>
<keyword evidence="3 9" id="KW-0813">Transport</keyword>
<sequence>MRELTHRETLTIGMMLFALFFGAGNMIFPPALGQAAGTHAWEAMAGFILTGVGLPLLGVIATGMSGGNLQTLAGRVHPVFGAVFTVVVYLAIGPFLAIPRTGTVAFEMGVLPFLPEGAKESWVPLFLSTLVYFAVTFWLCLHPSKLVDRIGKVLTPALLLIIGVMFVQSLVHPIGEAGEPAEAYQSAPFFKGFVEGYLTLDALAALVFGIVVTSAIEGRGITGRKKLGWATVKAGMIAATGLALVYLALAYLGVTSYSLGQSENGGQILTSVVQHLFGSKGLLLLAAGVILACLTTSVGLVTACSHFFSERLPGVSYKTMAMILSLFSAAVANVGLTQLIAISVPMLLMIYPIAIVLMLLSFLHRLFRGYAEVYGGATIATAVISIVDGAKQFGLSLDGITSLYAHLPLYHEGIGWLLPAVCGAAIGFLVGVVRQPGSAKYQETTSGTP</sequence>
<keyword evidence="7 9" id="KW-1133">Transmembrane helix</keyword>
<protein>
    <recommendedName>
        <fullName evidence="9">Branched-chain amino acid transport system carrier protein</fullName>
    </recommendedName>
</protein>
<comment type="caution">
    <text evidence="10">The sequence shown here is derived from an EMBL/GenBank/DDBJ whole genome shotgun (WGS) entry which is preliminary data.</text>
</comment>
<evidence type="ECO:0000313" key="10">
    <source>
        <dbReference type="EMBL" id="MDA5110833.1"/>
    </source>
</evidence>
<evidence type="ECO:0000256" key="7">
    <source>
        <dbReference type="ARBA" id="ARBA00022989"/>
    </source>
</evidence>
<dbReference type="GO" id="GO:0015188">
    <property type="term" value="F:L-isoleucine transmembrane transporter activity"/>
    <property type="evidence" value="ECO:0007669"/>
    <property type="project" value="TreeGrafter"/>
</dbReference>
<keyword evidence="8 9" id="KW-0472">Membrane</keyword>
<feature type="transmembrane region" description="Helical" evidence="9">
    <location>
        <begin position="122"/>
        <end position="141"/>
    </location>
</feature>
<feature type="transmembrane region" description="Helical" evidence="9">
    <location>
        <begin position="228"/>
        <end position="252"/>
    </location>
</feature>
<comment type="caution">
    <text evidence="9">Lacks conserved residue(s) required for the propagation of feature annotation.</text>
</comment>
<reference evidence="10" key="1">
    <citation type="submission" date="2022-12" db="EMBL/GenBank/DDBJ databases">
        <title>Draft genome sequence of the thermophilic strain Brevibacillus thermoruber HT42, isolated from Los Humeros, Puebla, Mexico, with biotechnological potential.</title>
        <authorList>
            <person name="Lara Sanchez J."/>
            <person name="Solis Palacios R."/>
            <person name="Bustos Baena A.S."/>
            <person name="Ruz Baez A.E."/>
            <person name="Espinosa Luna G."/>
            <person name="Oliart Ros R.M."/>
        </authorList>
    </citation>
    <scope>NUCLEOTIDE SEQUENCE</scope>
    <source>
        <strain evidence="10">HT42</strain>
    </source>
</reference>
<feature type="transmembrane region" description="Helical" evidence="9">
    <location>
        <begin position="76"/>
        <end position="98"/>
    </location>
</feature>
<evidence type="ECO:0000256" key="5">
    <source>
        <dbReference type="ARBA" id="ARBA00022692"/>
    </source>
</evidence>
<comment type="subcellular location">
    <subcellularLocation>
        <location evidence="1 9">Cell membrane</location>
        <topology evidence="1 9">Multi-pass membrane protein</topology>
    </subcellularLocation>
</comment>
<dbReference type="RefSeq" id="WP_271140955.1">
    <property type="nucleotide sequence ID" value="NZ_JAPYYP010000046.1"/>
</dbReference>
<feature type="transmembrane region" description="Helical" evidence="9">
    <location>
        <begin position="282"/>
        <end position="308"/>
    </location>
</feature>
<dbReference type="Proteomes" id="UP001151071">
    <property type="component" value="Unassembled WGS sequence"/>
</dbReference>
<name>A0A9X3TUS7_9BACL</name>
<keyword evidence="4" id="KW-1003">Cell membrane</keyword>
<dbReference type="Pfam" id="PF05525">
    <property type="entry name" value="Branch_AA_trans"/>
    <property type="match status" value="1"/>
</dbReference>
<dbReference type="PANTHER" id="PTHR30588:SF0">
    <property type="entry name" value="BRANCHED-CHAIN AMINO ACID PERMEASE BRNQ"/>
    <property type="match status" value="1"/>
</dbReference>
<keyword evidence="5 9" id="KW-0812">Transmembrane</keyword>
<dbReference type="GO" id="GO:0015190">
    <property type="term" value="F:L-leucine transmembrane transporter activity"/>
    <property type="evidence" value="ECO:0007669"/>
    <property type="project" value="TreeGrafter"/>
</dbReference>
<keyword evidence="11" id="KW-1185">Reference proteome</keyword>
<organism evidence="10 11">
    <name type="scientific">Brevibacillus thermoruber</name>
    <dbReference type="NCBI Taxonomy" id="33942"/>
    <lineage>
        <taxon>Bacteria</taxon>
        <taxon>Bacillati</taxon>
        <taxon>Bacillota</taxon>
        <taxon>Bacilli</taxon>
        <taxon>Bacillales</taxon>
        <taxon>Paenibacillaceae</taxon>
        <taxon>Brevibacillus</taxon>
    </lineage>
</organism>
<feature type="transmembrane region" description="Helical" evidence="9">
    <location>
        <begin position="153"/>
        <end position="174"/>
    </location>
</feature>
<dbReference type="PANTHER" id="PTHR30588">
    <property type="entry name" value="BRANCHED-CHAIN AMINO ACID TRANSPORT SYSTEM 2 CARRIER PROTEIN"/>
    <property type="match status" value="1"/>
</dbReference>
<comment type="similarity">
    <text evidence="2 9">Belongs to the branched chain amino acid transporter family.</text>
</comment>
<dbReference type="InterPro" id="IPR004685">
    <property type="entry name" value="Brnchd-chn_aa_trnsp_Livcs"/>
</dbReference>
<feature type="transmembrane region" description="Helical" evidence="9">
    <location>
        <begin position="374"/>
        <end position="394"/>
    </location>
</feature>
<evidence type="ECO:0000256" key="8">
    <source>
        <dbReference type="ARBA" id="ARBA00023136"/>
    </source>
</evidence>
<evidence type="ECO:0000313" key="11">
    <source>
        <dbReference type="Proteomes" id="UP001151071"/>
    </source>
</evidence>
<dbReference type="GO" id="GO:0005886">
    <property type="term" value="C:plasma membrane"/>
    <property type="evidence" value="ECO:0007669"/>
    <property type="project" value="UniProtKB-SubCell"/>
</dbReference>
<feature type="transmembrane region" description="Helical" evidence="9">
    <location>
        <begin position="43"/>
        <end position="64"/>
    </location>
</feature>
<dbReference type="EMBL" id="JAPYYP010000046">
    <property type="protein sequence ID" value="MDA5110833.1"/>
    <property type="molecule type" value="Genomic_DNA"/>
</dbReference>
<comment type="function">
    <text evidence="9">Component of the transport system for branched-chain amino acids.</text>
</comment>
<proteinExistence type="inferred from homology"/>
<keyword evidence="6 9" id="KW-0029">Amino-acid transport</keyword>
<gene>
    <name evidence="10" type="primary">brnQ</name>
    <name evidence="10" type="ORF">O3V59_21065</name>
</gene>
<dbReference type="GO" id="GO:0015820">
    <property type="term" value="P:L-leucine transport"/>
    <property type="evidence" value="ECO:0007669"/>
    <property type="project" value="TreeGrafter"/>
</dbReference>
<feature type="transmembrane region" description="Helical" evidence="9">
    <location>
        <begin position="414"/>
        <end position="433"/>
    </location>
</feature>
<feature type="transmembrane region" description="Helical" evidence="9">
    <location>
        <begin position="194"/>
        <end position="216"/>
    </location>
</feature>
<evidence type="ECO:0000256" key="6">
    <source>
        <dbReference type="ARBA" id="ARBA00022970"/>
    </source>
</evidence>
<evidence type="ECO:0000256" key="4">
    <source>
        <dbReference type="ARBA" id="ARBA00022475"/>
    </source>
</evidence>
<evidence type="ECO:0000256" key="1">
    <source>
        <dbReference type="ARBA" id="ARBA00004651"/>
    </source>
</evidence>
<dbReference type="AlphaFoldDB" id="A0A9X3TUS7"/>
<evidence type="ECO:0000256" key="3">
    <source>
        <dbReference type="ARBA" id="ARBA00022448"/>
    </source>
</evidence>
<feature type="transmembrane region" description="Helical" evidence="9">
    <location>
        <begin position="320"/>
        <end position="342"/>
    </location>
</feature>
<dbReference type="NCBIfam" id="TIGR00796">
    <property type="entry name" value="livcs"/>
    <property type="match status" value="1"/>
</dbReference>
<evidence type="ECO:0000256" key="2">
    <source>
        <dbReference type="ARBA" id="ARBA00008540"/>
    </source>
</evidence>
<accession>A0A9X3TUS7</accession>
<dbReference type="GO" id="GO:0015818">
    <property type="term" value="P:isoleucine transport"/>
    <property type="evidence" value="ECO:0007669"/>
    <property type="project" value="TreeGrafter"/>
</dbReference>
<dbReference type="GO" id="GO:0005304">
    <property type="term" value="F:L-valine transmembrane transporter activity"/>
    <property type="evidence" value="ECO:0007669"/>
    <property type="project" value="TreeGrafter"/>
</dbReference>